<dbReference type="RefSeq" id="WP_257632987.1">
    <property type="nucleotide sequence ID" value="NZ_JANIIC010000030.1"/>
</dbReference>
<reference evidence="3" key="1">
    <citation type="submission" date="2022-06" db="EMBL/GenBank/DDBJ databases">
        <title>WGS of actinobacteria.</title>
        <authorList>
            <person name="Thawai C."/>
        </authorList>
    </citation>
    <scope>NUCLEOTIDE SEQUENCE</scope>
    <source>
        <strain evidence="3">DSM 42010</strain>
    </source>
</reference>
<dbReference type="EMBL" id="JANIIC010000030">
    <property type="protein sequence ID" value="MCQ8832134.1"/>
    <property type="molecule type" value="Genomic_DNA"/>
</dbReference>
<dbReference type="Pfam" id="PF20182">
    <property type="entry name" value="DUF6545"/>
    <property type="match status" value="1"/>
</dbReference>
<protein>
    <recommendedName>
        <fullName evidence="2">DUF6545 domain-containing protein</fullName>
    </recommendedName>
</protein>
<dbReference type="AlphaFoldDB" id="A0A9X2LYX1"/>
<name>A0A9X2LYX1_STRMQ</name>
<feature type="region of interest" description="Disordered" evidence="1">
    <location>
        <begin position="110"/>
        <end position="153"/>
    </location>
</feature>
<evidence type="ECO:0000259" key="2">
    <source>
        <dbReference type="Pfam" id="PF20182"/>
    </source>
</evidence>
<dbReference type="InterPro" id="IPR046675">
    <property type="entry name" value="DUF6545"/>
</dbReference>
<proteinExistence type="predicted"/>
<dbReference type="Proteomes" id="UP001142400">
    <property type="component" value="Unassembled WGS sequence"/>
</dbReference>
<keyword evidence="4" id="KW-1185">Reference proteome</keyword>
<evidence type="ECO:0000313" key="4">
    <source>
        <dbReference type="Proteomes" id="UP001142400"/>
    </source>
</evidence>
<comment type="caution">
    <text evidence="3">The sequence shown here is derived from an EMBL/GenBank/DDBJ whole genome shotgun (WGS) entry which is preliminary data.</text>
</comment>
<accession>A0A9X2LYX1</accession>
<sequence>MVQPESARVRQALRPRAPLALQAHRRTIETYDAIPDLQAWGQPGPYERARTYAQQIGVSGEQLEATVLAGALWQARRAKLAGDEKQAEPGGLPGIKNGSTQLLRAIARACPGRPMPSRASPSPGISPVPRHAVGDRRGQKAQEKHDHGSDHRR</sequence>
<feature type="compositionally biased region" description="Basic and acidic residues" evidence="1">
    <location>
        <begin position="132"/>
        <end position="153"/>
    </location>
</feature>
<feature type="domain" description="DUF6545" evidence="2">
    <location>
        <begin position="10"/>
        <end position="92"/>
    </location>
</feature>
<evidence type="ECO:0000256" key="1">
    <source>
        <dbReference type="SAM" id="MobiDB-lite"/>
    </source>
</evidence>
<gene>
    <name evidence="3" type="ORF">NQU54_24445</name>
</gene>
<evidence type="ECO:0000313" key="3">
    <source>
        <dbReference type="EMBL" id="MCQ8832134.1"/>
    </source>
</evidence>
<organism evidence="3 4">
    <name type="scientific">Streptomyces malaysiensis subsp. samsunensis</name>
    <dbReference type="NCBI Taxonomy" id="459658"/>
    <lineage>
        <taxon>Bacteria</taxon>
        <taxon>Bacillati</taxon>
        <taxon>Actinomycetota</taxon>
        <taxon>Actinomycetes</taxon>
        <taxon>Kitasatosporales</taxon>
        <taxon>Streptomycetaceae</taxon>
        <taxon>Streptomyces</taxon>
        <taxon>Streptomyces violaceusniger group</taxon>
    </lineage>
</organism>